<sequence>MINFWNIIGQNSGQLQVILNMIAIVLAFLAANYARKQIFETRQQIEEGNRVSAYNLKLKILEIAYQCQNDIYDIESKFEVFKEKYETRLAQKGTSLSTFKLDNEHSIEEVFDIVLHLLDKPKEVIKIMIEQASSKDSNLDNNNLELYLHHLVSIKGSIFLSNQGLDRRIKDLEKILVH</sequence>
<organism evidence="2 3">
    <name type="scientific">Enhydrobacter aerosaccus</name>
    <dbReference type="NCBI Taxonomy" id="225324"/>
    <lineage>
        <taxon>Bacteria</taxon>
        <taxon>Pseudomonadati</taxon>
        <taxon>Pseudomonadota</taxon>
        <taxon>Alphaproteobacteria</taxon>
        <taxon>Hyphomicrobiales</taxon>
        <taxon>Enhydrobacter</taxon>
    </lineage>
</organism>
<keyword evidence="3" id="KW-1185">Reference proteome</keyword>
<evidence type="ECO:0000313" key="2">
    <source>
        <dbReference type="EMBL" id="KND19859.1"/>
    </source>
</evidence>
<name>A0ABR5IJX8_9HYPH</name>
<reference evidence="2 3" key="1">
    <citation type="submission" date="2015-07" db="EMBL/GenBank/DDBJ databases">
        <title>Draft genome of Enhydrobacter aerosaccus.</title>
        <authorList>
            <person name="Wang X."/>
        </authorList>
    </citation>
    <scope>NUCLEOTIDE SEQUENCE [LARGE SCALE GENOMIC DNA]</scope>
    <source>
        <strain evidence="2 3">CGMCC9176</strain>
    </source>
</reference>
<dbReference type="EMBL" id="LGSW01000011">
    <property type="protein sequence ID" value="KND19859.1"/>
    <property type="molecule type" value="Genomic_DNA"/>
</dbReference>
<comment type="caution">
    <text evidence="2">The sequence shown here is derived from an EMBL/GenBank/DDBJ whole genome shotgun (WGS) entry which is preliminary data.</text>
</comment>
<keyword evidence="1" id="KW-0472">Membrane</keyword>
<dbReference type="Proteomes" id="UP000053900">
    <property type="component" value="Unassembled WGS sequence"/>
</dbReference>
<feature type="transmembrane region" description="Helical" evidence="1">
    <location>
        <begin position="15"/>
        <end position="34"/>
    </location>
</feature>
<protein>
    <submittedName>
        <fullName evidence="2">Uncharacterized protein</fullName>
    </submittedName>
</protein>
<gene>
    <name evidence="2" type="ORF">AFK20_10285</name>
</gene>
<accession>A0ABR5IJX8</accession>
<proteinExistence type="predicted"/>
<keyword evidence="1" id="KW-1133">Transmembrane helix</keyword>
<evidence type="ECO:0000256" key="1">
    <source>
        <dbReference type="SAM" id="Phobius"/>
    </source>
</evidence>
<evidence type="ECO:0000313" key="3">
    <source>
        <dbReference type="Proteomes" id="UP000053900"/>
    </source>
</evidence>
<keyword evidence="1" id="KW-0812">Transmembrane</keyword>